<dbReference type="EMBL" id="JABSTU010000005">
    <property type="protein sequence ID" value="KAH8029967.1"/>
    <property type="molecule type" value="Genomic_DNA"/>
</dbReference>
<sequence>MSLTPADPAAANHCYERRRRQHGPEGSTAPISANTVTSRLVAYEIAIGGSDRVAYALMKWYEYKPLALLKPSSGASFSKEGNQPYYYSDYYSFAVRARHDLANGPSYQATPHLNGAQQASPLRNDLKPYTPLLRRYGPLPRVPPDAIHIVGRPKTSVYLTKRPPSKLYEALLKATSPPDQAPASRDKVQVHPTNNTFTLSGRESVQAQAYFRIT</sequence>
<evidence type="ECO:0000256" key="1">
    <source>
        <dbReference type="SAM" id="MobiDB-lite"/>
    </source>
</evidence>
<reference evidence="2" key="1">
    <citation type="journal article" date="2020" name="Cell">
        <title>Large-Scale Comparative Analyses of Tick Genomes Elucidate Their Genetic Diversity and Vector Capacities.</title>
        <authorList>
            <consortium name="Tick Genome and Microbiome Consortium (TIGMIC)"/>
            <person name="Jia N."/>
            <person name="Wang J."/>
            <person name="Shi W."/>
            <person name="Du L."/>
            <person name="Sun Y."/>
            <person name="Zhan W."/>
            <person name="Jiang J.F."/>
            <person name="Wang Q."/>
            <person name="Zhang B."/>
            <person name="Ji P."/>
            <person name="Bell-Sakyi L."/>
            <person name="Cui X.M."/>
            <person name="Yuan T.T."/>
            <person name="Jiang B.G."/>
            <person name="Yang W.F."/>
            <person name="Lam T.T."/>
            <person name="Chang Q.C."/>
            <person name="Ding S.J."/>
            <person name="Wang X.J."/>
            <person name="Zhu J.G."/>
            <person name="Ruan X.D."/>
            <person name="Zhao L."/>
            <person name="Wei J.T."/>
            <person name="Ye R.Z."/>
            <person name="Que T.C."/>
            <person name="Du C.H."/>
            <person name="Zhou Y.H."/>
            <person name="Cheng J.X."/>
            <person name="Dai P.F."/>
            <person name="Guo W.B."/>
            <person name="Han X.H."/>
            <person name="Huang E.J."/>
            <person name="Li L.F."/>
            <person name="Wei W."/>
            <person name="Gao Y.C."/>
            <person name="Liu J.Z."/>
            <person name="Shao H.Z."/>
            <person name="Wang X."/>
            <person name="Wang C.C."/>
            <person name="Yang T.C."/>
            <person name="Huo Q.B."/>
            <person name="Li W."/>
            <person name="Chen H.Y."/>
            <person name="Chen S.E."/>
            <person name="Zhou L.G."/>
            <person name="Ni X.B."/>
            <person name="Tian J.H."/>
            <person name="Sheng Y."/>
            <person name="Liu T."/>
            <person name="Pan Y.S."/>
            <person name="Xia L.Y."/>
            <person name="Li J."/>
            <person name="Zhao F."/>
            <person name="Cao W.C."/>
        </authorList>
    </citation>
    <scope>NUCLEOTIDE SEQUENCE</scope>
    <source>
        <strain evidence="2">Rmic-2018</strain>
    </source>
</reference>
<dbReference type="Proteomes" id="UP000821866">
    <property type="component" value="Chromosome 3"/>
</dbReference>
<comment type="caution">
    <text evidence="2">The sequence shown here is derived from an EMBL/GenBank/DDBJ whole genome shotgun (WGS) entry which is preliminary data.</text>
</comment>
<evidence type="ECO:0000313" key="3">
    <source>
        <dbReference type="Proteomes" id="UP000821866"/>
    </source>
</evidence>
<keyword evidence="3" id="KW-1185">Reference proteome</keyword>
<dbReference type="AlphaFoldDB" id="A0A9J6E661"/>
<feature type="region of interest" description="Disordered" evidence="1">
    <location>
        <begin position="1"/>
        <end position="31"/>
    </location>
</feature>
<evidence type="ECO:0000313" key="2">
    <source>
        <dbReference type="EMBL" id="KAH8029967.1"/>
    </source>
</evidence>
<protein>
    <submittedName>
        <fullName evidence="2">Uncharacterized protein</fullName>
    </submittedName>
</protein>
<reference evidence="2" key="2">
    <citation type="submission" date="2021-09" db="EMBL/GenBank/DDBJ databases">
        <authorList>
            <person name="Jia N."/>
            <person name="Wang J."/>
            <person name="Shi W."/>
            <person name="Du L."/>
            <person name="Sun Y."/>
            <person name="Zhan W."/>
            <person name="Jiang J."/>
            <person name="Wang Q."/>
            <person name="Zhang B."/>
            <person name="Ji P."/>
            <person name="Sakyi L.B."/>
            <person name="Cui X."/>
            <person name="Yuan T."/>
            <person name="Jiang B."/>
            <person name="Yang W."/>
            <person name="Lam T.T.-Y."/>
            <person name="Chang Q."/>
            <person name="Ding S."/>
            <person name="Wang X."/>
            <person name="Zhu J."/>
            <person name="Ruan X."/>
            <person name="Zhao L."/>
            <person name="Wei J."/>
            <person name="Que T."/>
            <person name="Du C."/>
            <person name="Cheng J."/>
            <person name="Dai P."/>
            <person name="Han X."/>
            <person name="Huang E."/>
            <person name="Gao Y."/>
            <person name="Liu J."/>
            <person name="Shao H."/>
            <person name="Ye R."/>
            <person name="Li L."/>
            <person name="Wei W."/>
            <person name="Wang X."/>
            <person name="Wang C."/>
            <person name="Huo Q."/>
            <person name="Li W."/>
            <person name="Guo W."/>
            <person name="Chen H."/>
            <person name="Chen S."/>
            <person name="Zhou L."/>
            <person name="Zhou L."/>
            <person name="Ni X."/>
            <person name="Tian J."/>
            <person name="Zhou Y."/>
            <person name="Sheng Y."/>
            <person name="Liu T."/>
            <person name="Pan Y."/>
            <person name="Xia L."/>
            <person name="Li J."/>
            <person name="Zhao F."/>
            <person name="Cao W."/>
        </authorList>
    </citation>
    <scope>NUCLEOTIDE SEQUENCE</scope>
    <source>
        <strain evidence="2">Rmic-2018</strain>
        <tissue evidence="2">Larvae</tissue>
    </source>
</reference>
<name>A0A9J6E661_RHIMP</name>
<organism evidence="2 3">
    <name type="scientific">Rhipicephalus microplus</name>
    <name type="common">Cattle tick</name>
    <name type="synonym">Boophilus microplus</name>
    <dbReference type="NCBI Taxonomy" id="6941"/>
    <lineage>
        <taxon>Eukaryota</taxon>
        <taxon>Metazoa</taxon>
        <taxon>Ecdysozoa</taxon>
        <taxon>Arthropoda</taxon>
        <taxon>Chelicerata</taxon>
        <taxon>Arachnida</taxon>
        <taxon>Acari</taxon>
        <taxon>Parasitiformes</taxon>
        <taxon>Ixodida</taxon>
        <taxon>Ixodoidea</taxon>
        <taxon>Ixodidae</taxon>
        <taxon>Rhipicephalinae</taxon>
        <taxon>Rhipicephalus</taxon>
        <taxon>Boophilus</taxon>
    </lineage>
</organism>
<accession>A0A9J6E661</accession>
<gene>
    <name evidence="2" type="ORF">HPB51_006173</name>
</gene>
<proteinExistence type="predicted"/>